<dbReference type="AlphaFoldDB" id="A0A918PN13"/>
<accession>A0A918PN13</accession>
<dbReference type="NCBIfam" id="TIGR00401">
    <property type="entry name" value="msrA"/>
    <property type="match status" value="1"/>
</dbReference>
<dbReference type="EC" id="1.8.4.11" evidence="4"/>
<dbReference type="SUPFAM" id="SSF55068">
    <property type="entry name" value="Peptide methionine sulfoxide reductase"/>
    <property type="match status" value="1"/>
</dbReference>
<keyword evidence="5" id="KW-0812">Transmembrane</keyword>
<feature type="active site" evidence="4">
    <location>
        <position position="31"/>
    </location>
</feature>
<evidence type="ECO:0000313" key="7">
    <source>
        <dbReference type="EMBL" id="GGZ16128.1"/>
    </source>
</evidence>
<keyword evidence="5" id="KW-1133">Transmembrane helix</keyword>
<sequence>MGWRMKKIETKIERINMNATNVNYAIFGGGCFWCIEAVLQRINGVLTVESGYANGHAKEPNYRDVCKGDSGYAEVVKVGYDPEIISYEDLLLIFMTSHDPTSLNQQGADRGTQYRSGIYYENDAQKETAELVVKELTAHYSSTIVTEIEPLRNYFVAEEYHQNYYNQNSSAGYCRVVIEPKINKLRAMFSDKLKKTV</sequence>
<evidence type="ECO:0000256" key="1">
    <source>
        <dbReference type="ARBA" id="ARBA00023002"/>
    </source>
</evidence>
<comment type="catalytic activity">
    <reaction evidence="2 4">
        <text>L-methionyl-[protein] + [thioredoxin]-disulfide + H2O = L-methionyl-(S)-S-oxide-[protein] + [thioredoxin]-dithiol</text>
        <dbReference type="Rhea" id="RHEA:14217"/>
        <dbReference type="Rhea" id="RHEA-COMP:10698"/>
        <dbReference type="Rhea" id="RHEA-COMP:10700"/>
        <dbReference type="Rhea" id="RHEA-COMP:12313"/>
        <dbReference type="Rhea" id="RHEA-COMP:12315"/>
        <dbReference type="ChEBI" id="CHEBI:15377"/>
        <dbReference type="ChEBI" id="CHEBI:16044"/>
        <dbReference type="ChEBI" id="CHEBI:29950"/>
        <dbReference type="ChEBI" id="CHEBI:44120"/>
        <dbReference type="ChEBI" id="CHEBI:50058"/>
        <dbReference type="EC" id="1.8.4.11"/>
    </reaction>
</comment>
<feature type="domain" description="Peptide methionine sulphoxide reductase MsrA" evidence="6">
    <location>
        <begin position="25"/>
        <end position="174"/>
    </location>
</feature>
<evidence type="ECO:0000256" key="5">
    <source>
        <dbReference type="SAM" id="Phobius"/>
    </source>
</evidence>
<keyword evidence="5" id="KW-0472">Membrane</keyword>
<evidence type="ECO:0000259" key="6">
    <source>
        <dbReference type="Pfam" id="PF01625"/>
    </source>
</evidence>
<evidence type="ECO:0000313" key="8">
    <source>
        <dbReference type="Proteomes" id="UP000619457"/>
    </source>
</evidence>
<gene>
    <name evidence="7" type="primary">mrsA</name>
    <name evidence="4" type="synonym">msrA</name>
    <name evidence="7" type="ORF">GCM10007049_05490</name>
</gene>
<dbReference type="Gene3D" id="3.30.1060.10">
    <property type="entry name" value="Peptide methionine sulphoxide reductase MsrA"/>
    <property type="match status" value="1"/>
</dbReference>
<protein>
    <recommendedName>
        <fullName evidence="4">Peptide methionine sulfoxide reductase MsrA</fullName>
        <shortName evidence="4">Protein-methionine-S-oxide reductase</shortName>
        <ecNumber evidence="4">1.8.4.11</ecNumber>
    </recommendedName>
    <alternativeName>
        <fullName evidence="4">Peptide-methionine (S)-S-oxide reductase</fullName>
        <shortName evidence="4">Peptide Met(O) reductase</shortName>
    </alternativeName>
</protein>
<dbReference type="EMBL" id="BMWX01000001">
    <property type="protein sequence ID" value="GGZ16128.1"/>
    <property type="molecule type" value="Genomic_DNA"/>
</dbReference>
<comment type="caution">
    <text evidence="7">The sequence shown here is derived from an EMBL/GenBank/DDBJ whole genome shotgun (WGS) entry which is preliminary data.</text>
</comment>
<evidence type="ECO:0000256" key="4">
    <source>
        <dbReference type="HAMAP-Rule" id="MF_01401"/>
    </source>
</evidence>
<keyword evidence="8" id="KW-1185">Reference proteome</keyword>
<dbReference type="InterPro" id="IPR002569">
    <property type="entry name" value="Met_Sox_Rdtase_MsrA_dom"/>
</dbReference>
<organism evidence="7 8">
    <name type="scientific">Echinicola pacifica</name>
    <dbReference type="NCBI Taxonomy" id="346377"/>
    <lineage>
        <taxon>Bacteria</taxon>
        <taxon>Pseudomonadati</taxon>
        <taxon>Bacteroidota</taxon>
        <taxon>Cytophagia</taxon>
        <taxon>Cytophagales</taxon>
        <taxon>Cyclobacteriaceae</taxon>
        <taxon>Echinicola</taxon>
    </lineage>
</organism>
<evidence type="ECO:0000256" key="3">
    <source>
        <dbReference type="ARBA" id="ARBA00048782"/>
    </source>
</evidence>
<keyword evidence="1 4" id="KW-0560">Oxidoreductase</keyword>
<reference evidence="7" key="1">
    <citation type="journal article" date="2014" name="Int. J. Syst. Evol. Microbiol.">
        <title>Complete genome sequence of Corynebacterium casei LMG S-19264T (=DSM 44701T), isolated from a smear-ripened cheese.</title>
        <authorList>
            <consortium name="US DOE Joint Genome Institute (JGI-PGF)"/>
            <person name="Walter F."/>
            <person name="Albersmeier A."/>
            <person name="Kalinowski J."/>
            <person name="Ruckert C."/>
        </authorList>
    </citation>
    <scope>NUCLEOTIDE SEQUENCE</scope>
    <source>
        <strain evidence="7">KCTC 12368</strain>
    </source>
</reference>
<dbReference type="GO" id="GO:0008113">
    <property type="term" value="F:peptide-methionine (S)-S-oxide reductase activity"/>
    <property type="evidence" value="ECO:0007669"/>
    <property type="project" value="UniProtKB-UniRule"/>
</dbReference>
<dbReference type="InterPro" id="IPR036509">
    <property type="entry name" value="Met_Sox_Rdtase_MsrA_sf"/>
</dbReference>
<evidence type="ECO:0000256" key="2">
    <source>
        <dbReference type="ARBA" id="ARBA00047806"/>
    </source>
</evidence>
<feature type="transmembrane region" description="Helical" evidence="5">
    <location>
        <begin position="21"/>
        <end position="39"/>
    </location>
</feature>
<dbReference type="Pfam" id="PF01625">
    <property type="entry name" value="PMSR"/>
    <property type="match status" value="1"/>
</dbReference>
<dbReference type="Proteomes" id="UP000619457">
    <property type="component" value="Unassembled WGS sequence"/>
</dbReference>
<comment type="similarity">
    <text evidence="4">Belongs to the MsrA Met sulfoxide reductase family.</text>
</comment>
<comment type="catalytic activity">
    <reaction evidence="3 4">
        <text>[thioredoxin]-disulfide + L-methionine + H2O = L-methionine (S)-S-oxide + [thioredoxin]-dithiol</text>
        <dbReference type="Rhea" id="RHEA:19993"/>
        <dbReference type="Rhea" id="RHEA-COMP:10698"/>
        <dbReference type="Rhea" id="RHEA-COMP:10700"/>
        <dbReference type="ChEBI" id="CHEBI:15377"/>
        <dbReference type="ChEBI" id="CHEBI:29950"/>
        <dbReference type="ChEBI" id="CHEBI:50058"/>
        <dbReference type="ChEBI" id="CHEBI:57844"/>
        <dbReference type="ChEBI" id="CHEBI:58772"/>
        <dbReference type="EC" id="1.8.4.11"/>
    </reaction>
</comment>
<dbReference type="HAMAP" id="MF_01401">
    <property type="entry name" value="MsrA"/>
    <property type="match status" value="1"/>
</dbReference>
<proteinExistence type="inferred from homology"/>
<reference evidence="7" key="2">
    <citation type="submission" date="2020-09" db="EMBL/GenBank/DDBJ databases">
        <authorList>
            <person name="Sun Q."/>
            <person name="Kim S."/>
        </authorList>
    </citation>
    <scope>NUCLEOTIDE SEQUENCE</scope>
    <source>
        <strain evidence="7">KCTC 12368</strain>
    </source>
</reference>
<dbReference type="PANTHER" id="PTHR43774:SF1">
    <property type="entry name" value="PEPTIDE METHIONINE SULFOXIDE REDUCTASE MSRA 2"/>
    <property type="match status" value="1"/>
</dbReference>
<dbReference type="PANTHER" id="PTHR43774">
    <property type="entry name" value="PEPTIDE METHIONINE SULFOXIDE REDUCTASE"/>
    <property type="match status" value="1"/>
</dbReference>
<dbReference type="PROSITE" id="PS51257">
    <property type="entry name" value="PROKAR_LIPOPROTEIN"/>
    <property type="match status" value="1"/>
</dbReference>
<comment type="function">
    <text evidence="4">Has an important function as a repair enzyme for proteins that have been inactivated by oxidation. Catalyzes the reversible oxidation-reduction of methionine sulfoxide in proteins to methionine.</text>
</comment>
<name>A0A918PN13_9BACT</name>